<dbReference type="PANTHER" id="PTHR34322:SF2">
    <property type="entry name" value="TRANSPOSASE IS200-LIKE DOMAIN-CONTAINING PROTEIN"/>
    <property type="match status" value="1"/>
</dbReference>
<dbReference type="SUPFAM" id="SSF143422">
    <property type="entry name" value="Transposase IS200-like"/>
    <property type="match status" value="1"/>
</dbReference>
<comment type="caution">
    <text evidence="2">The sequence shown here is derived from an EMBL/GenBank/DDBJ whole genome shotgun (WGS) entry which is preliminary data.</text>
</comment>
<dbReference type="Gene3D" id="3.30.70.1290">
    <property type="entry name" value="Transposase IS200-like"/>
    <property type="match status" value="1"/>
</dbReference>
<feature type="domain" description="Transposase IS200-like" evidence="1">
    <location>
        <begin position="15"/>
        <end position="129"/>
    </location>
</feature>
<proteinExistence type="predicted"/>
<dbReference type="InterPro" id="IPR002686">
    <property type="entry name" value="Transposase_17"/>
</dbReference>
<dbReference type="InterPro" id="IPR036515">
    <property type="entry name" value="Transposase_17_sf"/>
</dbReference>
<keyword evidence="3" id="KW-1185">Reference proteome</keyword>
<dbReference type="GO" id="GO:0006313">
    <property type="term" value="P:DNA transposition"/>
    <property type="evidence" value="ECO:0007669"/>
    <property type="project" value="InterPro"/>
</dbReference>
<dbReference type="EMBL" id="PKOZ01000019">
    <property type="protein sequence ID" value="PQD93852.1"/>
    <property type="molecule type" value="Genomic_DNA"/>
</dbReference>
<evidence type="ECO:0000313" key="3">
    <source>
        <dbReference type="Proteomes" id="UP000239663"/>
    </source>
</evidence>
<dbReference type="GO" id="GO:0004803">
    <property type="term" value="F:transposase activity"/>
    <property type="evidence" value="ECO:0007669"/>
    <property type="project" value="InterPro"/>
</dbReference>
<evidence type="ECO:0000313" key="2">
    <source>
        <dbReference type="EMBL" id="PQD93852.1"/>
    </source>
</evidence>
<dbReference type="GO" id="GO:0003677">
    <property type="term" value="F:DNA binding"/>
    <property type="evidence" value="ECO:0007669"/>
    <property type="project" value="InterPro"/>
</dbReference>
<dbReference type="PANTHER" id="PTHR34322">
    <property type="entry name" value="TRANSPOSASE, Y1_TNP DOMAIN-CONTAINING"/>
    <property type="match status" value="1"/>
</dbReference>
<evidence type="ECO:0000259" key="1">
    <source>
        <dbReference type="SMART" id="SM01321"/>
    </source>
</evidence>
<name>A0A2S7MVM1_9BACI</name>
<dbReference type="Proteomes" id="UP000239663">
    <property type="component" value="Unassembled WGS sequence"/>
</dbReference>
<gene>
    <name evidence="2" type="ORF">CYL18_17380</name>
</gene>
<reference evidence="2 3" key="1">
    <citation type="submission" date="2017-12" db="EMBL/GenBank/DDBJ databases">
        <title>Taxonomic description and draft genome of Pradoshia cofamensis Gen. nov., sp. nov., a thermotolerant bacillale isolated from anterior gut of earthworm Eisenia fetida.</title>
        <authorList>
            <person name="Saha T."/>
            <person name="Chakraborty R."/>
        </authorList>
    </citation>
    <scope>NUCLEOTIDE SEQUENCE [LARGE SCALE GENOMIC DNA]</scope>
    <source>
        <strain evidence="2 3">EAG3</strain>
    </source>
</reference>
<accession>A0A2S7MVM1</accession>
<dbReference type="OrthoDB" id="9788881at2"/>
<protein>
    <submittedName>
        <fullName evidence="2">Transposase</fullName>
    </submittedName>
</protein>
<dbReference type="RefSeq" id="WP_104850764.1">
    <property type="nucleotide sequence ID" value="NZ_PKOZ01000019.1"/>
</dbReference>
<organism evidence="2 3">
    <name type="scientific">Pradoshia eiseniae</name>
    <dbReference type="NCBI Taxonomy" id="2064768"/>
    <lineage>
        <taxon>Bacteria</taxon>
        <taxon>Bacillati</taxon>
        <taxon>Bacillota</taxon>
        <taxon>Bacilli</taxon>
        <taxon>Bacillales</taxon>
        <taxon>Bacillaceae</taxon>
        <taxon>Pradoshia</taxon>
    </lineage>
</organism>
<dbReference type="AlphaFoldDB" id="A0A2S7MVM1"/>
<sequence>MRKEDNTLPIPRLWIDDAIYHIINRGARKEPIFLNNIDKYRFLLILTEAHHKYQFKLHAYCLMNNHFHLLIQSATHSPSKIMQTILQRYSSYFNRTYQTHGHVFQDRFHAVHVDQENYFLNVSKYIHLNPVVAGMVAKPEDYQWSSYNSYIKNTQRSHPFIETTKTYACYQHNPREMYRKFVEK</sequence>
<dbReference type="SMART" id="SM01321">
    <property type="entry name" value="Y1_Tnp"/>
    <property type="match status" value="1"/>
</dbReference>
<dbReference type="Pfam" id="PF01797">
    <property type="entry name" value="Y1_Tnp"/>
    <property type="match status" value="1"/>
</dbReference>